<evidence type="ECO:0000256" key="3">
    <source>
        <dbReference type="ARBA" id="ARBA00008375"/>
    </source>
</evidence>
<dbReference type="UniPathway" id="UPA00920">
    <property type="reaction ID" value="UER00891"/>
</dbReference>
<dbReference type="Gene3D" id="3.20.70.20">
    <property type="match status" value="1"/>
</dbReference>
<dbReference type="PANTHER" id="PTHR30191">
    <property type="entry name" value="FORMATE ACETYLTRANSFERASE"/>
    <property type="match status" value="1"/>
</dbReference>
<dbReference type="InterPro" id="IPR005949">
    <property type="entry name" value="Form_AcTrfase"/>
</dbReference>
<feature type="domain" description="Glycine radical" evidence="18">
    <location>
        <begin position="620"/>
        <end position="743"/>
    </location>
</feature>
<evidence type="ECO:0000256" key="15">
    <source>
        <dbReference type="PIRSR" id="PIRSR000379-2"/>
    </source>
</evidence>
<comment type="pathway">
    <text evidence="2 17">Fermentation; pyruvate fermentation; formate from pyruvate: step 1/1.</text>
</comment>
<protein>
    <recommendedName>
        <fullName evidence="5 17">Formate acetyltransferase</fullName>
        <ecNumber evidence="4 17">2.3.1.54</ecNumber>
    </recommendedName>
    <alternativeName>
        <fullName evidence="12 17">Pyruvate formate-lyase</fullName>
    </alternativeName>
</protein>
<dbReference type="SUPFAM" id="SSF51998">
    <property type="entry name" value="PFL-like glycyl radical enzymes"/>
    <property type="match status" value="1"/>
</dbReference>
<dbReference type="Pfam" id="PF01228">
    <property type="entry name" value="Gly_radical"/>
    <property type="match status" value="1"/>
</dbReference>
<dbReference type="OrthoDB" id="9803969at2"/>
<evidence type="ECO:0000256" key="1">
    <source>
        <dbReference type="ARBA" id="ARBA00004496"/>
    </source>
</evidence>
<comment type="subcellular location">
    <subcellularLocation>
        <location evidence="1 17">Cytoplasm</location>
    </subcellularLocation>
</comment>
<evidence type="ECO:0000256" key="4">
    <source>
        <dbReference type="ARBA" id="ARBA00013214"/>
    </source>
</evidence>
<evidence type="ECO:0000256" key="8">
    <source>
        <dbReference type="ARBA" id="ARBA00022679"/>
    </source>
</evidence>
<dbReference type="PROSITE" id="PS51149">
    <property type="entry name" value="GLY_RADICAL_2"/>
    <property type="match status" value="1"/>
</dbReference>
<dbReference type="PROSITE" id="PS51554">
    <property type="entry name" value="PFL"/>
    <property type="match status" value="1"/>
</dbReference>
<name>A0A6I0F0Q4_9FIRM</name>
<dbReference type="PROSITE" id="PS00850">
    <property type="entry name" value="GLY_RADICAL_1"/>
    <property type="match status" value="1"/>
</dbReference>
<evidence type="ECO:0000256" key="2">
    <source>
        <dbReference type="ARBA" id="ARBA00004809"/>
    </source>
</evidence>
<comment type="catalytic activity">
    <reaction evidence="13 17">
        <text>formate + acetyl-CoA = pyruvate + CoA</text>
        <dbReference type="Rhea" id="RHEA:11844"/>
        <dbReference type="ChEBI" id="CHEBI:15361"/>
        <dbReference type="ChEBI" id="CHEBI:15740"/>
        <dbReference type="ChEBI" id="CHEBI:57287"/>
        <dbReference type="ChEBI" id="CHEBI:57288"/>
        <dbReference type="EC" id="2.3.1.54"/>
    </reaction>
</comment>
<keyword evidence="8 17" id="KW-0808">Transferase</keyword>
<dbReference type="InterPro" id="IPR001150">
    <property type="entry name" value="Gly_radical"/>
</dbReference>
<dbReference type="PIRSF" id="PIRSF000379">
    <property type="entry name" value="For_Ac_trans_1"/>
    <property type="match status" value="1"/>
</dbReference>
<keyword evidence="11 17" id="KW-0012">Acyltransferase</keyword>
<keyword evidence="9 15" id="KW-0556">Organic radical</keyword>
<dbReference type="EC" id="2.3.1.54" evidence="4 17"/>
<organism evidence="20 21">
    <name type="scientific">Heliorestis acidaminivorans</name>
    <dbReference type="NCBI Taxonomy" id="553427"/>
    <lineage>
        <taxon>Bacteria</taxon>
        <taxon>Bacillati</taxon>
        <taxon>Bacillota</taxon>
        <taxon>Clostridia</taxon>
        <taxon>Eubacteriales</taxon>
        <taxon>Heliobacteriaceae</taxon>
        <taxon>Heliorestis</taxon>
    </lineage>
</organism>
<dbReference type="NCBIfam" id="TIGR01255">
    <property type="entry name" value="pyr_form_ly_1"/>
    <property type="match status" value="1"/>
</dbReference>
<dbReference type="GO" id="GO:0006006">
    <property type="term" value="P:glucose metabolic process"/>
    <property type="evidence" value="ECO:0007669"/>
    <property type="project" value="UniProtKB-UniRule"/>
</dbReference>
<comment type="similarity">
    <text evidence="3 17">Belongs to the glycyl radical enzyme (GRE) family. PFL subfamily.</text>
</comment>
<reference evidence="20 21" key="1">
    <citation type="submission" date="2019-10" db="EMBL/GenBank/DDBJ databases">
        <title>Whole-genome sequence of the extremophile Heliorestis acidaminivorans DSM 24790.</title>
        <authorList>
            <person name="Kyndt J.A."/>
            <person name="Meyer T.E."/>
        </authorList>
    </citation>
    <scope>NUCLEOTIDE SEQUENCE [LARGE SCALE GENOMIC DNA]</scope>
    <source>
        <strain evidence="20 21">DSM 24790</strain>
    </source>
</reference>
<evidence type="ECO:0000256" key="13">
    <source>
        <dbReference type="ARBA" id="ARBA00049029"/>
    </source>
</evidence>
<gene>
    <name evidence="20" type="primary">pflB</name>
    <name evidence="20" type="ORF">F9B85_10270</name>
</gene>
<feature type="active site" description="Cysteine radical intermediate" evidence="14">
    <location>
        <position position="408"/>
    </location>
</feature>
<evidence type="ECO:0000256" key="7">
    <source>
        <dbReference type="ARBA" id="ARBA00022526"/>
    </source>
</evidence>
<proteinExistence type="inferred from homology"/>
<evidence type="ECO:0000256" key="12">
    <source>
        <dbReference type="ARBA" id="ARBA00031063"/>
    </source>
</evidence>
<evidence type="ECO:0000256" key="16">
    <source>
        <dbReference type="PROSITE-ProRule" id="PRU00493"/>
    </source>
</evidence>
<evidence type="ECO:0000313" key="20">
    <source>
        <dbReference type="EMBL" id="KAB2951934.1"/>
    </source>
</evidence>
<evidence type="ECO:0000313" key="21">
    <source>
        <dbReference type="Proteomes" id="UP000468766"/>
    </source>
</evidence>
<evidence type="ECO:0000256" key="10">
    <source>
        <dbReference type="ARBA" id="ARBA00023277"/>
    </source>
</evidence>
<keyword evidence="10 17" id="KW-0119">Carbohydrate metabolism</keyword>
<dbReference type="InterPro" id="IPR050244">
    <property type="entry name" value="Auton_GlycylRad_Cofactor"/>
</dbReference>
<dbReference type="EMBL" id="WBXO01000008">
    <property type="protein sequence ID" value="KAB2951934.1"/>
    <property type="molecule type" value="Genomic_DNA"/>
</dbReference>
<keyword evidence="7 17" id="KW-0313">Glucose metabolism</keyword>
<evidence type="ECO:0000256" key="5">
    <source>
        <dbReference type="ARBA" id="ARBA00013897"/>
    </source>
</evidence>
<evidence type="ECO:0000256" key="17">
    <source>
        <dbReference type="RuleBase" id="RU368075"/>
    </source>
</evidence>
<dbReference type="Proteomes" id="UP000468766">
    <property type="component" value="Unassembled WGS sequence"/>
</dbReference>
<evidence type="ECO:0000259" key="18">
    <source>
        <dbReference type="PROSITE" id="PS51149"/>
    </source>
</evidence>
<feature type="domain" description="PFL" evidence="19">
    <location>
        <begin position="1"/>
        <end position="613"/>
    </location>
</feature>
<comment type="subunit">
    <text evidence="17">Homodimer.</text>
</comment>
<evidence type="ECO:0000256" key="9">
    <source>
        <dbReference type="ARBA" id="ARBA00022818"/>
    </source>
</evidence>
<dbReference type="GO" id="GO:0008861">
    <property type="term" value="F:formate C-acetyltransferase activity"/>
    <property type="evidence" value="ECO:0007669"/>
    <property type="project" value="UniProtKB-UniRule"/>
</dbReference>
<evidence type="ECO:0000256" key="11">
    <source>
        <dbReference type="ARBA" id="ARBA00023315"/>
    </source>
</evidence>
<dbReference type="CDD" id="cd01678">
    <property type="entry name" value="PFL1"/>
    <property type="match status" value="1"/>
</dbReference>
<dbReference type="AlphaFoldDB" id="A0A6I0F0Q4"/>
<comment type="caution">
    <text evidence="20">The sequence shown here is derived from an EMBL/GenBank/DDBJ whole genome shotgun (WGS) entry which is preliminary data.</text>
</comment>
<feature type="active site" description="S-acetylcysteine intermediate" evidence="14">
    <location>
        <position position="407"/>
    </location>
</feature>
<evidence type="ECO:0000259" key="19">
    <source>
        <dbReference type="PROSITE" id="PS51554"/>
    </source>
</evidence>
<keyword evidence="21" id="KW-1185">Reference proteome</keyword>
<keyword evidence="6 17" id="KW-0963">Cytoplasm</keyword>
<evidence type="ECO:0000256" key="6">
    <source>
        <dbReference type="ARBA" id="ARBA00022490"/>
    </source>
</evidence>
<dbReference type="GO" id="GO:0005829">
    <property type="term" value="C:cytosol"/>
    <property type="evidence" value="ECO:0007669"/>
    <property type="project" value="TreeGrafter"/>
</dbReference>
<accession>A0A6I0F0Q4</accession>
<evidence type="ECO:0000256" key="14">
    <source>
        <dbReference type="PIRSR" id="PIRSR000379-1"/>
    </source>
</evidence>
<sequence>MEKAWNEFKGCKWKRESDVRAFIQDNYTPYYGDSEFLTEPTERTKALFAKVQEKMKTERQRGGVYDVDTNTVSTITSHKAGYIDQEKELIVGLQTDQMLKRSVMPFAGIRMVKQSCEAYGYELNPEIERIFTEYRTTHNQAVMDAYTPEMRLARRTGLITGLPDAYGRGRIIGDYRRVALYGVERLIEFKKEELSTVGQTVMDEESTRLREELKSQIKALQDLVTMANSYGFNIRRPAEDSREAIQWLYFAYLGAVKEQNGAAMSIGRISTFLDIYMERDLQQGAYTEQELQEMMDDFIIKLRLVRFLRPPAYNELFSGDPTWITESIGGMGIDGRTLVTKNSYRILQSLQNLGPAPEPNLTVLWSEKLPLPFKRFCAHLSASTSAIQYENDDLMRPYWGDDYGIACCVSAMPIGKQMQFFGARANLAKALLYAINGGKDEMTGEQVSPHFAPITSDLLNYDEVMERFDNFMDWMARLYMDMLNIIHFMHDKYAYESLQMALHDRDILRTMACGFAGFSVVVDSLSAIKHAKVSVLRNSAGLAVDYKIEGDYPAYGNDDLRADQIAVDMVKGFMKKLRSCQSYRKSVPTQSILTITSNVVYGKMTGNTPDGRRAGEAFAPGANPMSGRDRKGVLAVMNSLAKLPYEHSQDGISYTFSIIPQTLGSTEKERSNHLVALLDGYFQQGGHHINVNVIDRDKLIEAMEQPEKHPQLTIRVSGYAVNFIKLTREQQLDVIQRTFHEKF</sequence>
<dbReference type="RefSeq" id="WP_151620597.1">
    <property type="nucleotide sequence ID" value="NZ_WBXO01000008.1"/>
</dbReference>
<dbReference type="Pfam" id="PF02901">
    <property type="entry name" value="PFL-like"/>
    <property type="match status" value="1"/>
</dbReference>
<dbReference type="PANTHER" id="PTHR30191:SF0">
    <property type="entry name" value="FORMATE ACETYLTRANSFERASE 1"/>
    <property type="match status" value="1"/>
</dbReference>
<dbReference type="InterPro" id="IPR004184">
    <property type="entry name" value="PFL_dom"/>
</dbReference>
<feature type="modified residue" description="Glycine radical" evidence="15 16">
    <location>
        <position position="718"/>
    </location>
</feature>
<dbReference type="InterPro" id="IPR019777">
    <property type="entry name" value="Form_AcTrfase_GR_CS"/>
</dbReference>